<accession>A0A060PTK9</accession>
<feature type="domain" description="Protein NO VEIN C-terminal" evidence="1">
    <location>
        <begin position="135"/>
        <end position="220"/>
    </location>
</feature>
<name>A0A060PTK9_HELPX</name>
<organism evidence="2 3">
    <name type="scientific">Helicobacter pylori NY40</name>
    <dbReference type="NCBI Taxonomy" id="1426844"/>
    <lineage>
        <taxon>Bacteria</taxon>
        <taxon>Pseudomonadati</taxon>
        <taxon>Campylobacterota</taxon>
        <taxon>Epsilonproteobacteria</taxon>
        <taxon>Campylobacterales</taxon>
        <taxon>Helicobacteraceae</taxon>
        <taxon>Helicobacter</taxon>
    </lineage>
</organism>
<evidence type="ECO:0000313" key="2">
    <source>
        <dbReference type="EMBL" id="BAO97990.1"/>
    </source>
</evidence>
<dbReference type="InterPro" id="IPR024975">
    <property type="entry name" value="NOV_C"/>
</dbReference>
<sequence>MAKHRNYEILNLIGYALAKFDNDFIKEFGFSTKNAFFEYCVQIGLADTTGVIKNRMDLFDYFFPNKRKGWWQKGDAYIHRKLWIDSLFKDEDAKGFSHIVKLFLQEQYGIKDLGITPNAYLKTRYKSMQETGLEAELYFLNHYKNIEVFSCGSLKDMRLFGDGYDFYIQTNKQAFLVEVKGIREKQGALRLTQKEYEQAQAYSHDYVLVVVLNLSEKPYLLSIANPLKHLEFKACERKQKSILEYHLIGQIK</sequence>
<dbReference type="RefSeq" id="WP_041050862.1">
    <property type="nucleotide sequence ID" value="NZ_AP014523.1"/>
</dbReference>
<dbReference type="EMBL" id="AP014523">
    <property type="protein sequence ID" value="BAO97990.1"/>
    <property type="molecule type" value="Genomic_DNA"/>
</dbReference>
<protein>
    <recommendedName>
        <fullName evidence="1">Protein NO VEIN C-terminal domain-containing protein</fullName>
    </recommendedName>
</protein>
<dbReference type="Pfam" id="PF13020">
    <property type="entry name" value="NOV_C"/>
    <property type="match status" value="1"/>
</dbReference>
<evidence type="ECO:0000313" key="3">
    <source>
        <dbReference type="Proteomes" id="UP000031662"/>
    </source>
</evidence>
<dbReference type="HOGENOM" id="CLU_1106632_0_0_7"/>
<proteinExistence type="predicted"/>
<gene>
    <name evidence="2" type="ORF">NY40_0981</name>
</gene>
<evidence type="ECO:0000259" key="1">
    <source>
        <dbReference type="Pfam" id="PF13020"/>
    </source>
</evidence>
<reference evidence="2 3" key="1">
    <citation type="submission" date="2013-11" db="EMBL/GenBank/DDBJ databases">
        <title>Estimation of Helicobacter pylori bacteriophage ecology using H. pylori isolates.</title>
        <authorList>
            <person name="Uchiyama J."/>
            <person name="Takemura-Uchiyama I."/>
            <person name="Ujihara T."/>
            <person name="Matsuzaki S."/>
        </authorList>
    </citation>
    <scope>NUCLEOTIDE SEQUENCE [LARGE SCALE GENOMIC DNA]</scope>
    <source>
        <strain evidence="2 3">NY40</strain>
    </source>
</reference>
<dbReference type="Proteomes" id="UP000031662">
    <property type="component" value="Chromosome"/>
</dbReference>
<dbReference type="AlphaFoldDB" id="A0A060PTK9"/>